<organism evidence="4 5">
    <name type="scientific">Natrinema soli</name>
    <dbReference type="NCBI Taxonomy" id="1930624"/>
    <lineage>
        <taxon>Archaea</taxon>
        <taxon>Methanobacteriati</taxon>
        <taxon>Methanobacteriota</taxon>
        <taxon>Stenosarchaea group</taxon>
        <taxon>Halobacteria</taxon>
        <taxon>Halobacteriales</taxon>
        <taxon>Natrialbaceae</taxon>
        <taxon>Natrinema</taxon>
    </lineage>
</organism>
<keyword evidence="5" id="KW-1185">Reference proteome</keyword>
<sequence length="328" mass="36852">MTNDATSESDGETIETSLTIQRTFDAPRERVFRAFTDSDELEQWFAPGDLQPAVHTLEPEPDGELSVSFLDGGDRTEIEGTYEDVVEHERIVHTWNYPGESESRLTVEFRDDDGGCELVLTHERIGPSREYSAEENAYLYEEGWSSALVKLEAVLRGRGRTMTENTTDEAAIETSERTMIVSRQFDAPRERVFDAWTDPDQVDRWWGPDGFSTTTDEMDVTPGGVWVFEMVGPEGETFPNRIAYDEVERPESLAYTQGSPDDPEQFEVTVTFEEEAEDETELAMKMRFPSAADLDDALEFGADDGAEQTLGRLAEHLSRLDAAGGGER</sequence>
<dbReference type="CDD" id="cd07814">
    <property type="entry name" value="SRPBCC_CalC_Aha1-like"/>
    <property type="match status" value="1"/>
</dbReference>
<dbReference type="RefSeq" id="WP_273736955.1">
    <property type="nucleotide sequence ID" value="NZ_JAQIVI010000022.1"/>
</dbReference>
<dbReference type="EMBL" id="JBHSWV010000022">
    <property type="protein sequence ID" value="MFC6763855.1"/>
    <property type="molecule type" value="Genomic_DNA"/>
</dbReference>
<dbReference type="PANTHER" id="PTHR36929:SF5">
    <property type="entry name" value="BLR6751 PROTEIN"/>
    <property type="match status" value="1"/>
</dbReference>
<accession>A0ABD5SLD3</accession>
<gene>
    <name evidence="4" type="ORF">ACFQE6_01895</name>
</gene>
<dbReference type="InterPro" id="IPR013538">
    <property type="entry name" value="ASHA1/2-like_C"/>
</dbReference>
<dbReference type="Pfam" id="PF08327">
    <property type="entry name" value="AHSA1"/>
    <property type="match status" value="2"/>
</dbReference>
<dbReference type="Proteomes" id="UP001596383">
    <property type="component" value="Unassembled WGS sequence"/>
</dbReference>
<comment type="caution">
    <text evidence="4">The sequence shown here is derived from an EMBL/GenBank/DDBJ whole genome shotgun (WGS) entry which is preliminary data.</text>
</comment>
<dbReference type="Gene3D" id="3.30.530.20">
    <property type="match status" value="2"/>
</dbReference>
<comment type="similarity">
    <text evidence="1">Belongs to the AHA1 family.</text>
</comment>
<name>A0ABD5SLD3_9EURY</name>
<dbReference type="PANTHER" id="PTHR36929">
    <property type="entry name" value="ATTACHMENT SUBUNIT, PUTATIVE-RELATED"/>
    <property type="match status" value="1"/>
</dbReference>
<protein>
    <submittedName>
        <fullName evidence="4">SRPBCC domain-containing protein</fullName>
    </submittedName>
</protein>
<dbReference type="AlphaFoldDB" id="A0ABD5SLD3"/>
<reference evidence="4 5" key="1">
    <citation type="journal article" date="2019" name="Int. J. Syst. Evol. Microbiol.">
        <title>The Global Catalogue of Microorganisms (GCM) 10K type strain sequencing project: providing services to taxonomists for standard genome sequencing and annotation.</title>
        <authorList>
            <consortium name="The Broad Institute Genomics Platform"/>
            <consortium name="The Broad Institute Genome Sequencing Center for Infectious Disease"/>
            <person name="Wu L."/>
            <person name="Ma J."/>
        </authorList>
    </citation>
    <scope>NUCLEOTIDE SEQUENCE [LARGE SCALE GENOMIC DNA]</scope>
    <source>
        <strain evidence="4 5">LMG 29247</strain>
    </source>
</reference>
<proteinExistence type="inferred from homology"/>
<evidence type="ECO:0000259" key="3">
    <source>
        <dbReference type="Pfam" id="PF08327"/>
    </source>
</evidence>
<dbReference type="SUPFAM" id="SSF55961">
    <property type="entry name" value="Bet v1-like"/>
    <property type="match status" value="2"/>
</dbReference>
<feature type="domain" description="Activator of Hsp90 ATPase homologue 1/2-like C-terminal" evidence="3">
    <location>
        <begin position="25"/>
        <end position="155"/>
    </location>
</feature>
<evidence type="ECO:0000256" key="1">
    <source>
        <dbReference type="ARBA" id="ARBA00006817"/>
    </source>
</evidence>
<evidence type="ECO:0000313" key="4">
    <source>
        <dbReference type="EMBL" id="MFC6763855.1"/>
    </source>
</evidence>
<dbReference type="InterPro" id="IPR023393">
    <property type="entry name" value="START-like_dom_sf"/>
</dbReference>
<evidence type="ECO:0000313" key="5">
    <source>
        <dbReference type="Proteomes" id="UP001596383"/>
    </source>
</evidence>
<feature type="region of interest" description="Disordered" evidence="2">
    <location>
        <begin position="1"/>
        <end position="21"/>
    </location>
</feature>
<feature type="domain" description="Activator of Hsp90 ATPase homologue 1/2-like C-terminal" evidence="3">
    <location>
        <begin position="186"/>
        <end position="317"/>
    </location>
</feature>
<evidence type="ECO:0000256" key="2">
    <source>
        <dbReference type="SAM" id="MobiDB-lite"/>
    </source>
</evidence>